<evidence type="ECO:0000256" key="4">
    <source>
        <dbReference type="ARBA" id="ARBA00022723"/>
    </source>
</evidence>
<evidence type="ECO:0000256" key="5">
    <source>
        <dbReference type="ARBA" id="ARBA00022833"/>
    </source>
</evidence>
<evidence type="ECO:0000259" key="7">
    <source>
        <dbReference type="PROSITE" id="PS50860"/>
    </source>
</evidence>
<dbReference type="Pfam" id="PF01411">
    <property type="entry name" value="tRNA-synt_2c"/>
    <property type="match status" value="1"/>
</dbReference>
<evidence type="ECO:0000313" key="8">
    <source>
        <dbReference type="EMBL" id="MDF1587116.1"/>
    </source>
</evidence>
<dbReference type="GO" id="GO:0006419">
    <property type="term" value="P:alanyl-tRNA aminoacylation"/>
    <property type="evidence" value="ECO:0007669"/>
    <property type="project" value="InterPro"/>
</dbReference>
<dbReference type="RefSeq" id="WP_327789538.1">
    <property type="nucleotide sequence ID" value="NZ_JARGEQ010000126.1"/>
</dbReference>
<feature type="domain" description="Alanyl-transfer RNA synthetases family profile" evidence="7">
    <location>
        <begin position="1"/>
        <end position="237"/>
    </location>
</feature>
<dbReference type="SUPFAM" id="SSF55186">
    <property type="entry name" value="ThrRS/AlaRS common domain"/>
    <property type="match status" value="1"/>
</dbReference>
<evidence type="ECO:0000256" key="6">
    <source>
        <dbReference type="ARBA" id="ARBA00032577"/>
    </source>
</evidence>
<dbReference type="InterPro" id="IPR018165">
    <property type="entry name" value="Ala-tRNA-synth_IIc_core"/>
</dbReference>
<dbReference type="PANTHER" id="PTHR43462">
    <property type="entry name" value="ALANYL-TRNA EDITING PROTEIN"/>
    <property type="match status" value="1"/>
</dbReference>
<keyword evidence="9" id="KW-1185">Reference proteome</keyword>
<dbReference type="GO" id="GO:0004813">
    <property type="term" value="F:alanine-tRNA ligase activity"/>
    <property type="evidence" value="ECO:0007669"/>
    <property type="project" value="InterPro"/>
</dbReference>
<dbReference type="InterPro" id="IPR051335">
    <property type="entry name" value="Alanyl-tRNA_Editing_Enzymes"/>
</dbReference>
<reference evidence="8 9" key="1">
    <citation type="submission" date="2023-03" db="EMBL/GenBank/DDBJ databases">
        <title>YIM 152171 draft genome.</title>
        <authorList>
            <person name="Yang Z."/>
        </authorList>
    </citation>
    <scope>NUCLEOTIDE SEQUENCE [LARGE SCALE GENOMIC DNA]</scope>
    <source>
        <strain evidence="8 9">YIM 152171</strain>
    </source>
</reference>
<proteinExistence type="predicted"/>
<dbReference type="GO" id="GO:0003676">
    <property type="term" value="F:nucleic acid binding"/>
    <property type="evidence" value="ECO:0007669"/>
    <property type="project" value="InterPro"/>
</dbReference>
<dbReference type="PROSITE" id="PS50860">
    <property type="entry name" value="AA_TRNA_LIGASE_II_ALA"/>
    <property type="match status" value="1"/>
</dbReference>
<dbReference type="Pfam" id="PF07973">
    <property type="entry name" value="tRNA_SAD"/>
    <property type="match status" value="1"/>
</dbReference>
<evidence type="ECO:0000256" key="2">
    <source>
        <dbReference type="ARBA" id="ARBA00004496"/>
    </source>
</evidence>
<evidence type="ECO:0000313" key="9">
    <source>
        <dbReference type="Proteomes" id="UP001301140"/>
    </source>
</evidence>
<sequence>MKTQPLYREDAYLRRCEARVLRAGPEGIVLDRTVFYPTGGGQPGDSGTLLLEDGSSLAVREARKGEEPGSVLHLPADDAALPAPGTPVEAAIDWDRRYRLMRTHTCLHLLCRAVDGVVTGGSVGELKGRLDFDIPEPLLEKEAIEAQLAAWVGGALPVSARWVEEEELDRRPELVRTLSVQPPRGHGRIRLVGIEGVDLQACGGTHVRSTTEIGPVTVAKIEKKGRMNRRVVVTLGA</sequence>
<protein>
    <recommendedName>
        <fullName evidence="3">Alanine--tRNA ligase</fullName>
    </recommendedName>
    <alternativeName>
        <fullName evidence="6">Alanyl-tRNA synthetase</fullName>
    </alternativeName>
</protein>
<dbReference type="GO" id="GO:0002161">
    <property type="term" value="F:aminoacyl-tRNA deacylase activity"/>
    <property type="evidence" value="ECO:0007669"/>
    <property type="project" value="UniProtKB-ARBA"/>
</dbReference>
<dbReference type="PANTHER" id="PTHR43462:SF1">
    <property type="entry name" value="ALANYL-TRNA EDITING PROTEIN AARSD1"/>
    <property type="match status" value="1"/>
</dbReference>
<dbReference type="InterPro" id="IPR012947">
    <property type="entry name" value="tRNA_SAD"/>
</dbReference>
<keyword evidence="5" id="KW-0862">Zinc</keyword>
<dbReference type="GO" id="GO:0046872">
    <property type="term" value="F:metal ion binding"/>
    <property type="evidence" value="ECO:0007669"/>
    <property type="project" value="UniProtKB-KW"/>
</dbReference>
<evidence type="ECO:0000256" key="3">
    <source>
        <dbReference type="ARBA" id="ARBA00017959"/>
    </source>
</evidence>
<comment type="subcellular location">
    <subcellularLocation>
        <location evidence="2">Cytoplasm</location>
    </subcellularLocation>
</comment>
<organism evidence="8 9">
    <name type="scientific">Marinimicrococcus flavescens</name>
    <dbReference type="NCBI Taxonomy" id="3031815"/>
    <lineage>
        <taxon>Bacteria</taxon>
        <taxon>Pseudomonadati</taxon>
        <taxon>Pseudomonadota</taxon>
        <taxon>Alphaproteobacteria</taxon>
        <taxon>Geminicoccales</taxon>
        <taxon>Geminicoccaceae</taxon>
        <taxon>Marinimicrococcus</taxon>
    </lineage>
</organism>
<accession>A0AAP3XSB0</accession>
<comment type="cofactor">
    <cofactor evidence="1">
        <name>Zn(2+)</name>
        <dbReference type="ChEBI" id="CHEBI:29105"/>
    </cofactor>
</comment>
<dbReference type="EMBL" id="JARGEQ010000126">
    <property type="protein sequence ID" value="MDF1587116.1"/>
    <property type="molecule type" value="Genomic_DNA"/>
</dbReference>
<dbReference type="Proteomes" id="UP001301140">
    <property type="component" value="Unassembled WGS sequence"/>
</dbReference>
<dbReference type="SUPFAM" id="SSF50447">
    <property type="entry name" value="Translation proteins"/>
    <property type="match status" value="1"/>
</dbReference>
<dbReference type="InterPro" id="IPR018163">
    <property type="entry name" value="Thr/Ala-tRNA-synth_IIc_edit"/>
</dbReference>
<dbReference type="GO" id="GO:0005737">
    <property type="term" value="C:cytoplasm"/>
    <property type="evidence" value="ECO:0007669"/>
    <property type="project" value="UniProtKB-SubCell"/>
</dbReference>
<comment type="caution">
    <text evidence="8">The sequence shown here is derived from an EMBL/GenBank/DDBJ whole genome shotgun (WGS) entry which is preliminary data.</text>
</comment>
<dbReference type="Gene3D" id="2.40.30.130">
    <property type="match status" value="1"/>
</dbReference>
<dbReference type="GO" id="GO:0005524">
    <property type="term" value="F:ATP binding"/>
    <property type="evidence" value="ECO:0007669"/>
    <property type="project" value="InterPro"/>
</dbReference>
<gene>
    <name evidence="8" type="ORF">PZ740_12085</name>
</gene>
<dbReference type="InterPro" id="IPR009000">
    <property type="entry name" value="Transl_B-barrel_sf"/>
</dbReference>
<name>A0AAP3XSB0_9PROT</name>
<keyword evidence="4" id="KW-0479">Metal-binding</keyword>
<dbReference type="AlphaFoldDB" id="A0AAP3XSB0"/>
<dbReference type="InterPro" id="IPR018164">
    <property type="entry name" value="Ala-tRNA-synth_IIc_N"/>
</dbReference>
<dbReference type="SMART" id="SM00863">
    <property type="entry name" value="tRNA_SAD"/>
    <property type="match status" value="1"/>
</dbReference>
<evidence type="ECO:0000256" key="1">
    <source>
        <dbReference type="ARBA" id="ARBA00001947"/>
    </source>
</evidence>
<dbReference type="Gene3D" id="3.30.980.10">
    <property type="entry name" value="Threonyl-trna Synthetase, Chain A, domain 2"/>
    <property type="match status" value="1"/>
</dbReference>